<dbReference type="EMBL" id="OZ019893">
    <property type="protein sequence ID" value="CAK9189353.1"/>
    <property type="molecule type" value="Genomic_DNA"/>
</dbReference>
<keyword evidence="1" id="KW-0677">Repeat</keyword>
<dbReference type="InterPro" id="IPR032867">
    <property type="entry name" value="DYW_dom"/>
</dbReference>
<proteinExistence type="predicted"/>
<dbReference type="InterPro" id="IPR011990">
    <property type="entry name" value="TPR-like_helical_dom_sf"/>
</dbReference>
<keyword evidence="4" id="KW-1185">Reference proteome</keyword>
<evidence type="ECO:0000313" key="3">
    <source>
        <dbReference type="EMBL" id="CAK9189353.1"/>
    </source>
</evidence>
<dbReference type="InterPro" id="IPR002885">
    <property type="entry name" value="PPR_rpt"/>
</dbReference>
<organism evidence="3 4">
    <name type="scientific">Sphagnum troendelagicum</name>
    <dbReference type="NCBI Taxonomy" id="128251"/>
    <lineage>
        <taxon>Eukaryota</taxon>
        <taxon>Viridiplantae</taxon>
        <taxon>Streptophyta</taxon>
        <taxon>Embryophyta</taxon>
        <taxon>Bryophyta</taxon>
        <taxon>Sphagnophytina</taxon>
        <taxon>Sphagnopsida</taxon>
        <taxon>Sphagnales</taxon>
        <taxon>Sphagnaceae</taxon>
        <taxon>Sphagnum</taxon>
    </lineage>
</organism>
<evidence type="ECO:0000256" key="1">
    <source>
        <dbReference type="ARBA" id="ARBA00022737"/>
    </source>
</evidence>
<gene>
    <name evidence="3" type="ORF">CSSPTR1EN2_LOCUS4</name>
</gene>
<feature type="domain" description="DYW" evidence="2">
    <location>
        <begin position="110"/>
        <end position="191"/>
    </location>
</feature>
<dbReference type="PANTHER" id="PTHR47926">
    <property type="entry name" value="PENTATRICOPEPTIDE REPEAT-CONTAINING PROTEIN"/>
    <property type="match status" value="1"/>
</dbReference>
<dbReference type="Proteomes" id="UP001497512">
    <property type="component" value="Chromosome 1"/>
</dbReference>
<protein>
    <recommendedName>
        <fullName evidence="2">DYW domain-containing protein</fullName>
    </recommendedName>
</protein>
<dbReference type="Pfam" id="PF01535">
    <property type="entry name" value="PPR"/>
    <property type="match status" value="1"/>
</dbReference>
<sequence>MVALEEGWCAHEQIIQSGLEQMFLCPIAWLTYAKCGSIEDARRVFNKLPSQNVVTWNAILGGCAMHGCDYTCMVDLLGCAGHLQELENMVMEMHCEPDVAAWMALLGACKIYEEEKIFHLCHHSEKLAIAFGLIYMARGTPLWIRKNLWICEDCHTSTKFISEIVGRTIIVKDANCFHHFEDGVCSCMDYW</sequence>
<dbReference type="Pfam" id="PF14432">
    <property type="entry name" value="DYW_deaminase"/>
    <property type="match status" value="1"/>
</dbReference>
<reference evidence="3 4" key="1">
    <citation type="submission" date="2024-02" db="EMBL/GenBank/DDBJ databases">
        <authorList>
            <consortium name="ELIXIR-Norway"/>
            <consortium name="Elixir Norway"/>
        </authorList>
    </citation>
    <scope>NUCLEOTIDE SEQUENCE [LARGE SCALE GENOMIC DNA]</scope>
</reference>
<evidence type="ECO:0000313" key="4">
    <source>
        <dbReference type="Proteomes" id="UP001497512"/>
    </source>
</evidence>
<dbReference type="Gene3D" id="1.25.40.10">
    <property type="entry name" value="Tetratricopeptide repeat domain"/>
    <property type="match status" value="1"/>
</dbReference>
<accession>A0ABP0T7E2</accession>
<dbReference type="InterPro" id="IPR046960">
    <property type="entry name" value="PPR_At4g14850-like_plant"/>
</dbReference>
<evidence type="ECO:0000259" key="2">
    <source>
        <dbReference type="Pfam" id="PF14432"/>
    </source>
</evidence>
<name>A0ABP0T7E2_9BRYO</name>